<accession>A0A077EJH0</accession>
<sequence>MLTNFVKNKHLLWRAGFGPKSDSLNLLNFDTLKLWKQILADSTEADIPVIKVVDESNLLVDGNIKNDPEARKLRNQQLNRQTNQIALDWIDKMAYSPQQLREKVAFFWMGHFASRIQNSNFNQDLLNIVRQKALGNFGDLLKAVSQSASMLSFLNNQQNRKGHPNENFAREVMELFTMGRGHYTEKDIKEAARAFTGWGYDKTGAFQERPKLHDDGEKIFLGQNGNFNGNDILNIILQQKATSKFIAAKIYRFFVNEAVNDQIVDEMATVFYKSNYNIAKLFDYIFTSKWFYNEANIGTRIKSPIELFVGIQRTLPLSFEKPEVIINYGNLLGQVIFRPANVAGWPSGTNWIDSSTLLLRMQIPQIWSGIIPMVYKPKEDDDTYMGQKQHFNPKNAKANINWAQAETVLKDQNLADLLLQKKVSSSSNVIKEYSGKSFEADVINLMSVPEYQLC</sequence>
<organism evidence="1 2">
    <name type="scientific">Elizabethkingia anophelis NUHP1</name>
    <dbReference type="NCBI Taxonomy" id="1338011"/>
    <lineage>
        <taxon>Bacteria</taxon>
        <taxon>Pseudomonadati</taxon>
        <taxon>Bacteroidota</taxon>
        <taxon>Flavobacteriia</taxon>
        <taxon>Flavobacteriales</taxon>
        <taxon>Weeksellaceae</taxon>
        <taxon>Elizabethkingia</taxon>
    </lineage>
</organism>
<proteinExistence type="predicted"/>
<dbReference type="eggNOG" id="COG5267">
    <property type="taxonomic scope" value="Bacteria"/>
</dbReference>
<evidence type="ECO:0000313" key="1">
    <source>
        <dbReference type="EMBL" id="AIL46648.1"/>
    </source>
</evidence>
<dbReference type="HOGENOM" id="CLU_026001_1_2_10"/>
<dbReference type="Proteomes" id="UP000028933">
    <property type="component" value="Chromosome"/>
</dbReference>
<name>A0A077EJH0_9FLAO</name>
<dbReference type="STRING" id="1338011.BD94_2873"/>
<protein>
    <submittedName>
        <fullName evidence="1">Uncharacterized protein</fullName>
    </submittedName>
</protein>
<dbReference type="Pfam" id="PF08811">
    <property type="entry name" value="DUF1800"/>
    <property type="match status" value="1"/>
</dbReference>
<dbReference type="RefSeq" id="WP_024565800.1">
    <property type="nucleotide sequence ID" value="NZ_CP007547.1"/>
</dbReference>
<dbReference type="KEGG" id="eao:BD94_2873"/>
<reference evidence="1" key="1">
    <citation type="journal article" date="2013" name="Lancet">
        <title>First case of E anophelis outbreak in an intensive-care unit.</title>
        <authorList>
            <person name="Teo J."/>
            <person name="Tan S.Y."/>
            <person name="Tay M."/>
            <person name="Ding Y."/>
            <person name="Kjelleberg S."/>
            <person name="Givskov M."/>
            <person name="Lin R.T."/>
            <person name="Yang L."/>
        </authorList>
    </citation>
    <scope>NUCLEOTIDE SEQUENCE [LARGE SCALE GENOMIC DNA]</scope>
    <source>
        <strain evidence="1">NUHP1</strain>
    </source>
</reference>
<evidence type="ECO:0000313" key="2">
    <source>
        <dbReference type="Proteomes" id="UP000028933"/>
    </source>
</evidence>
<dbReference type="EMBL" id="CP007547">
    <property type="protein sequence ID" value="AIL46648.1"/>
    <property type="molecule type" value="Genomic_DNA"/>
</dbReference>
<dbReference type="AlphaFoldDB" id="A0A077EJH0"/>
<gene>
    <name evidence="1" type="ORF">BD94_2873</name>
</gene>
<reference evidence="1" key="2">
    <citation type="journal article" date="2015" name="Genome Biol. Evol.">
        <title>Complete Genome Sequence and Transcriptomic Analysis of the Novel Pathogen Elizabethkingia anophelis in Response to Oxidative Stress.</title>
        <authorList>
            <person name="Li Y."/>
            <person name="Liu Y."/>
            <person name="Chew S.C."/>
            <person name="Tay M."/>
            <person name="Salido M.M."/>
            <person name="Teo J."/>
            <person name="Lauro F.M."/>
            <person name="Givskov M."/>
            <person name="Yang L."/>
        </authorList>
    </citation>
    <scope>NUCLEOTIDE SEQUENCE</scope>
    <source>
        <strain evidence="1">NUHP1</strain>
    </source>
</reference>
<dbReference type="InterPro" id="IPR014917">
    <property type="entry name" value="DUF1800"/>
</dbReference>